<sequence length="347" mass="39800">MLRDAIDIVSEDPFFDIHIVTSDGNGFLSDTKAYLHKFSYKPYQNKYVRLFKYIVAQFLLFFVLSCQLIKVRLCGNRSVVIVNTLLPFGGHIAAKLFGHKVISYIHETYLKPKLLKSFLKKIVFMCSDKVLFVSNYVRDELNINHPNGIVLYNGLRRDFLNISIDTKQKFNEKNVLFVGSLKPYKGIYSFVRLSRLLPGFNFVAILNTSDSEYKDFEIYLHGIETKNLTIVRNPSNLAEYFARAFVILNLSDPDNCVETFGLTLLEGMSFGTPVIAPPFGGPLEFVDDAVGKLIEPTNIDEIANFITYISEDYFVWENLSSNCLRRSKQYSADVYKKSFFDVLSEFI</sequence>
<dbReference type="SUPFAM" id="SSF53756">
    <property type="entry name" value="UDP-Glycosyltransferase/glycogen phosphorylase"/>
    <property type="match status" value="1"/>
</dbReference>
<dbReference type="InterPro" id="IPR001296">
    <property type="entry name" value="Glyco_trans_1"/>
</dbReference>
<reference evidence="4 5" key="1">
    <citation type="submission" date="2019-03" db="EMBL/GenBank/DDBJ databases">
        <title>Freshwater and sediment microbial communities from various areas in North America, analyzing microbe dynamics in response to fracking.</title>
        <authorList>
            <person name="Lamendella R."/>
        </authorList>
    </citation>
    <scope>NUCLEOTIDE SEQUENCE [LARGE SCALE GENOMIC DNA]</scope>
    <source>
        <strain evidence="4 5">74A</strain>
    </source>
</reference>
<dbReference type="GO" id="GO:0016757">
    <property type="term" value="F:glycosyltransferase activity"/>
    <property type="evidence" value="ECO:0007669"/>
    <property type="project" value="InterPro"/>
</dbReference>
<keyword evidence="2" id="KW-1133">Transmembrane helix</keyword>
<evidence type="ECO:0000256" key="2">
    <source>
        <dbReference type="SAM" id="Phobius"/>
    </source>
</evidence>
<dbReference type="AlphaFoldDB" id="A0A4R2F4M2"/>
<dbReference type="EMBL" id="SLWF01000046">
    <property type="protein sequence ID" value="TCN77397.1"/>
    <property type="molecule type" value="Genomic_DNA"/>
</dbReference>
<accession>A0A4R2F4M2</accession>
<proteinExistence type="predicted"/>
<name>A0A4R2F4M2_9GAMM</name>
<organism evidence="4 5">
    <name type="scientific">Shewanella fodinae</name>
    <dbReference type="NCBI Taxonomy" id="552357"/>
    <lineage>
        <taxon>Bacteria</taxon>
        <taxon>Pseudomonadati</taxon>
        <taxon>Pseudomonadota</taxon>
        <taxon>Gammaproteobacteria</taxon>
        <taxon>Alteromonadales</taxon>
        <taxon>Shewanellaceae</taxon>
        <taxon>Shewanella</taxon>
    </lineage>
</organism>
<gene>
    <name evidence="4" type="ORF">EDC91_1469</name>
</gene>
<dbReference type="Gene3D" id="3.40.50.2000">
    <property type="entry name" value="Glycogen Phosphorylase B"/>
    <property type="match status" value="2"/>
</dbReference>
<protein>
    <submittedName>
        <fullName evidence="4">Glycosyltransferase involved in cell wall biosynthesis</fullName>
    </submittedName>
</protein>
<dbReference type="PANTHER" id="PTHR46401:SF2">
    <property type="entry name" value="GLYCOSYLTRANSFERASE WBBK-RELATED"/>
    <property type="match status" value="1"/>
</dbReference>
<evidence type="ECO:0000259" key="3">
    <source>
        <dbReference type="Pfam" id="PF00534"/>
    </source>
</evidence>
<dbReference type="CDD" id="cd03801">
    <property type="entry name" value="GT4_PimA-like"/>
    <property type="match status" value="1"/>
</dbReference>
<keyword evidence="1 4" id="KW-0808">Transferase</keyword>
<dbReference type="Proteomes" id="UP000294832">
    <property type="component" value="Unassembled WGS sequence"/>
</dbReference>
<keyword evidence="2" id="KW-0472">Membrane</keyword>
<comment type="caution">
    <text evidence="4">The sequence shown here is derived from an EMBL/GenBank/DDBJ whole genome shotgun (WGS) entry which is preliminary data.</text>
</comment>
<dbReference type="PANTHER" id="PTHR46401">
    <property type="entry name" value="GLYCOSYLTRANSFERASE WBBK-RELATED"/>
    <property type="match status" value="1"/>
</dbReference>
<keyword evidence="2" id="KW-0812">Transmembrane</keyword>
<keyword evidence="5" id="KW-1185">Reference proteome</keyword>
<evidence type="ECO:0000313" key="5">
    <source>
        <dbReference type="Proteomes" id="UP000294832"/>
    </source>
</evidence>
<feature type="domain" description="Glycosyl transferase family 1" evidence="3">
    <location>
        <begin position="171"/>
        <end position="313"/>
    </location>
</feature>
<evidence type="ECO:0000256" key="1">
    <source>
        <dbReference type="ARBA" id="ARBA00022679"/>
    </source>
</evidence>
<dbReference type="Pfam" id="PF00534">
    <property type="entry name" value="Glycos_transf_1"/>
    <property type="match status" value="1"/>
</dbReference>
<feature type="transmembrane region" description="Helical" evidence="2">
    <location>
        <begin position="50"/>
        <end position="69"/>
    </location>
</feature>
<evidence type="ECO:0000313" key="4">
    <source>
        <dbReference type="EMBL" id="TCN77397.1"/>
    </source>
</evidence>
<dbReference type="GO" id="GO:0009103">
    <property type="term" value="P:lipopolysaccharide biosynthetic process"/>
    <property type="evidence" value="ECO:0007669"/>
    <property type="project" value="TreeGrafter"/>
</dbReference>